<dbReference type="EMBL" id="AP022590">
    <property type="protein sequence ID" value="BBY37509.1"/>
    <property type="molecule type" value="Genomic_DNA"/>
</dbReference>
<protein>
    <submittedName>
        <fullName evidence="3">Uncharacterized protein</fullName>
    </submittedName>
</protein>
<dbReference type="Proteomes" id="UP000465812">
    <property type="component" value="Chromosome"/>
</dbReference>
<name>A0A1X0FDU0_MYCNT</name>
<proteinExistence type="predicted"/>
<reference evidence="2 5" key="2">
    <citation type="journal article" date="2019" name="Emerg. Microbes Infect.">
        <title>Comprehensive subspecies identification of 175 nontuberculous mycobacteria species based on 7547 genomic profiles.</title>
        <authorList>
            <person name="Matsumoto Y."/>
            <person name="Kinjo T."/>
            <person name="Motooka D."/>
            <person name="Nabeya D."/>
            <person name="Jung N."/>
            <person name="Uechi K."/>
            <person name="Horii T."/>
            <person name="Iida T."/>
            <person name="Fujita J."/>
            <person name="Nakamura S."/>
        </authorList>
    </citation>
    <scope>NUCLEOTIDE SEQUENCE [LARGE SCALE GENOMIC DNA]</scope>
    <source>
        <strain evidence="2 5">JCM 18113</strain>
    </source>
</reference>
<reference evidence="2" key="3">
    <citation type="submission" date="2020-02" db="EMBL/GenBank/DDBJ databases">
        <authorList>
            <person name="Matsumoto Y."/>
            <person name="Motooka D."/>
            <person name="Nakamura S."/>
        </authorList>
    </citation>
    <scope>NUCLEOTIDE SEQUENCE</scope>
    <source>
        <strain evidence="2">JCM 18113</strain>
    </source>
</reference>
<evidence type="ECO:0000256" key="1">
    <source>
        <dbReference type="SAM" id="MobiDB-lite"/>
    </source>
</evidence>
<keyword evidence="5" id="KW-1185">Reference proteome</keyword>
<evidence type="ECO:0000313" key="3">
    <source>
        <dbReference type="EMBL" id="ORA99824.1"/>
    </source>
</evidence>
<accession>A0A1X0FDU0</accession>
<dbReference type="Proteomes" id="UP000192760">
    <property type="component" value="Unassembled WGS sequence"/>
</dbReference>
<sequence>MNDETTTTEETELSPEALDIAVKATAGAEFTDSFRPPTPGAAVADEQPVEPSDTEEPSEVDTLKWLLAERDYRLDNPDENTEAARHRHARREAEAQTQAVTARLEAMQRAAIDAQVTAMGLKPAVLWAAGANLADLLGEDGTPDTAKVEAAAEAAKETLGVVAYKPVPARLQSGAMATPPKRDAWVDAFAPKSD</sequence>
<organism evidence="3 4">
    <name type="scientific">Mycobacterium mantenii</name>
    <dbReference type="NCBI Taxonomy" id="560555"/>
    <lineage>
        <taxon>Bacteria</taxon>
        <taxon>Bacillati</taxon>
        <taxon>Actinomycetota</taxon>
        <taxon>Actinomycetes</taxon>
        <taxon>Mycobacteriales</taxon>
        <taxon>Mycobacteriaceae</taxon>
        <taxon>Mycobacterium</taxon>
        <taxon>Mycobacterium avium complex (MAC)</taxon>
    </lineage>
</organism>
<reference evidence="3 4" key="1">
    <citation type="submission" date="2017-02" db="EMBL/GenBank/DDBJ databases">
        <title>The new phylogeny of genus Mycobacterium.</title>
        <authorList>
            <person name="Tortoli E."/>
            <person name="Trovato A."/>
            <person name="Cirillo D.M."/>
        </authorList>
    </citation>
    <scope>NUCLEOTIDE SEQUENCE [LARGE SCALE GENOMIC DNA]</scope>
    <source>
        <strain evidence="3 4">DSM 45255</strain>
    </source>
</reference>
<gene>
    <name evidence="3" type="ORF">BST30_23650</name>
    <name evidence="2" type="ORF">MMAN_16430</name>
</gene>
<evidence type="ECO:0000313" key="4">
    <source>
        <dbReference type="Proteomes" id="UP000192760"/>
    </source>
</evidence>
<dbReference type="RefSeq" id="WP_083098722.1">
    <property type="nucleotide sequence ID" value="NZ_AP022590.1"/>
</dbReference>
<evidence type="ECO:0000313" key="5">
    <source>
        <dbReference type="Proteomes" id="UP000465812"/>
    </source>
</evidence>
<dbReference type="EMBL" id="MVHW01000037">
    <property type="protein sequence ID" value="ORA99824.1"/>
    <property type="molecule type" value="Genomic_DNA"/>
</dbReference>
<evidence type="ECO:0000313" key="2">
    <source>
        <dbReference type="EMBL" id="BBY37509.1"/>
    </source>
</evidence>
<dbReference type="STRING" id="560555.BST30_23650"/>
<feature type="region of interest" description="Disordered" evidence="1">
    <location>
        <begin position="76"/>
        <end position="97"/>
    </location>
</feature>
<feature type="region of interest" description="Disordered" evidence="1">
    <location>
        <begin position="23"/>
        <end position="61"/>
    </location>
</feature>
<dbReference type="AlphaFoldDB" id="A0A1X0FDU0"/>